<dbReference type="GO" id="GO:0005886">
    <property type="term" value="C:plasma membrane"/>
    <property type="evidence" value="ECO:0007669"/>
    <property type="project" value="TreeGrafter"/>
</dbReference>
<protein>
    <recommendedName>
        <fullName evidence="7">G-protein coupled receptors family 2 profile 2 domain-containing protein</fullName>
    </recommendedName>
</protein>
<dbReference type="InterPro" id="IPR017981">
    <property type="entry name" value="GPCR_2-like_7TM"/>
</dbReference>
<dbReference type="PANTHER" id="PTHR45620:SF23">
    <property type="entry name" value="GLUCAGON-LIKE PEPTIDE 2 RECEPTOR"/>
    <property type="match status" value="1"/>
</dbReference>
<evidence type="ECO:0000256" key="1">
    <source>
        <dbReference type="ARBA" id="ARBA00004141"/>
    </source>
</evidence>
<dbReference type="Gene3D" id="1.20.1070.10">
    <property type="entry name" value="Rhodopsin 7-helix transmembrane proteins"/>
    <property type="match status" value="1"/>
</dbReference>
<proteinExistence type="predicted"/>
<dbReference type="OrthoDB" id="5967113at2759"/>
<keyword evidence="3 6" id="KW-1133">Transmembrane helix</keyword>
<feature type="transmembrane region" description="Helical" evidence="6">
    <location>
        <begin position="169"/>
        <end position="187"/>
    </location>
</feature>
<feature type="transmembrane region" description="Helical" evidence="6">
    <location>
        <begin position="279"/>
        <end position="298"/>
    </location>
</feature>
<reference evidence="8" key="1">
    <citation type="thesis" date="2021" institute="BYU ScholarsArchive" country="Provo, UT, USA">
        <title>Applications of and Algorithms for Genome Assembly and Genomic Analyses with an Emphasis on Marine Teleosts.</title>
        <authorList>
            <person name="Pickett B.D."/>
        </authorList>
    </citation>
    <scope>NUCLEOTIDE SEQUENCE</scope>
    <source>
        <strain evidence="8">HI-2016</strain>
    </source>
</reference>
<dbReference type="GO" id="GO:0007188">
    <property type="term" value="P:adenylate cyclase-modulating G protein-coupled receptor signaling pathway"/>
    <property type="evidence" value="ECO:0007669"/>
    <property type="project" value="TreeGrafter"/>
</dbReference>
<name>A0A8T2PCM7_9TELE</name>
<feature type="region of interest" description="Disordered" evidence="5">
    <location>
        <begin position="1"/>
        <end position="25"/>
    </location>
</feature>
<feature type="compositionally biased region" description="Polar residues" evidence="5">
    <location>
        <begin position="362"/>
        <end position="380"/>
    </location>
</feature>
<dbReference type="GO" id="GO:0007166">
    <property type="term" value="P:cell surface receptor signaling pathway"/>
    <property type="evidence" value="ECO:0007669"/>
    <property type="project" value="InterPro"/>
</dbReference>
<dbReference type="InterPro" id="IPR000832">
    <property type="entry name" value="GPCR_2_secretin-like"/>
</dbReference>
<evidence type="ECO:0000313" key="9">
    <source>
        <dbReference type="Proteomes" id="UP000824540"/>
    </source>
</evidence>
<dbReference type="AlphaFoldDB" id="A0A8T2PCM7"/>
<dbReference type="PROSITE" id="PS50261">
    <property type="entry name" value="G_PROTEIN_RECEP_F2_4"/>
    <property type="match status" value="1"/>
</dbReference>
<dbReference type="PRINTS" id="PR00249">
    <property type="entry name" value="GPCRSECRETIN"/>
</dbReference>
<feature type="transmembrane region" description="Helical" evidence="6">
    <location>
        <begin position="73"/>
        <end position="96"/>
    </location>
</feature>
<feature type="region of interest" description="Disordered" evidence="5">
    <location>
        <begin position="361"/>
        <end position="380"/>
    </location>
</feature>
<evidence type="ECO:0000313" key="8">
    <source>
        <dbReference type="EMBL" id="KAG9350275.1"/>
    </source>
</evidence>
<dbReference type="SUPFAM" id="SSF81321">
    <property type="entry name" value="Family A G protein-coupled receptor-like"/>
    <property type="match status" value="1"/>
</dbReference>
<dbReference type="GO" id="GO:0004967">
    <property type="term" value="F:glucagon receptor activity"/>
    <property type="evidence" value="ECO:0007669"/>
    <property type="project" value="TreeGrafter"/>
</dbReference>
<keyword evidence="2 6" id="KW-0812">Transmembrane</keyword>
<dbReference type="InterPro" id="IPR050332">
    <property type="entry name" value="GPCR_2"/>
</dbReference>
<keyword evidence="4 6" id="KW-0472">Membrane</keyword>
<evidence type="ECO:0000256" key="3">
    <source>
        <dbReference type="ARBA" id="ARBA00022989"/>
    </source>
</evidence>
<evidence type="ECO:0000256" key="2">
    <source>
        <dbReference type="ARBA" id="ARBA00022692"/>
    </source>
</evidence>
<dbReference type="EMBL" id="JAFBMS010000008">
    <property type="protein sequence ID" value="KAG9350275.1"/>
    <property type="molecule type" value="Genomic_DNA"/>
</dbReference>
<comment type="subcellular location">
    <subcellularLocation>
        <location evidence="1">Membrane</location>
        <topology evidence="1">Multi-pass membrane protein</topology>
    </subcellularLocation>
</comment>
<organism evidence="8 9">
    <name type="scientific">Albula glossodonta</name>
    <name type="common">roundjaw bonefish</name>
    <dbReference type="NCBI Taxonomy" id="121402"/>
    <lineage>
        <taxon>Eukaryota</taxon>
        <taxon>Metazoa</taxon>
        <taxon>Chordata</taxon>
        <taxon>Craniata</taxon>
        <taxon>Vertebrata</taxon>
        <taxon>Euteleostomi</taxon>
        <taxon>Actinopterygii</taxon>
        <taxon>Neopterygii</taxon>
        <taxon>Teleostei</taxon>
        <taxon>Albuliformes</taxon>
        <taxon>Albulidae</taxon>
        <taxon>Albula</taxon>
    </lineage>
</organism>
<dbReference type="Proteomes" id="UP000824540">
    <property type="component" value="Unassembled WGS sequence"/>
</dbReference>
<keyword evidence="9" id="KW-1185">Reference proteome</keyword>
<evidence type="ECO:0000259" key="7">
    <source>
        <dbReference type="PROSITE" id="PS50261"/>
    </source>
</evidence>
<comment type="caution">
    <text evidence="8">The sequence shown here is derived from an EMBL/GenBank/DDBJ whole genome shotgun (WGS) entry which is preliminary data.</text>
</comment>
<accession>A0A8T2PCM7</accession>
<dbReference type="PANTHER" id="PTHR45620">
    <property type="entry name" value="PDF RECEPTOR-LIKE PROTEIN-RELATED"/>
    <property type="match status" value="1"/>
</dbReference>
<gene>
    <name evidence="8" type="ORF">JZ751_026629</name>
</gene>
<evidence type="ECO:0000256" key="5">
    <source>
        <dbReference type="SAM" id="MobiDB-lite"/>
    </source>
</evidence>
<sequence>MSNGAREPDVPMDIQSMRSRGSPESVYRECTPSGAWRTVENSTDVWRDHSECDKQHYFKPQEDNFLPQSALRIISIIGYSLSLSSLLLAVLILGVLRKLHCTRNYIHMNLFVSFILRAVAIIIKEIVTHIMYTNLPSDETGWNEYSNSVIAIVCKGTQVSMHYFVGGNYFWLLVEGIFLHTLLFTAVLTKRRLLKKYMFIGWGTPFLFVVSWTVTKVLYENQGCWSNKSKWIWWIIKGPITLSVAIVFYIFIKIMILLLSKLKADHVKFSDYRHSLAKATLVLIPLLGIHEVPFAIILDEYVKGKTRFICEFINLTMSSFQVQAELKKRWQLFNFANHFKMMECFQGTRFKHLWKCSRKPPAQSSRQTGPSEGDSCPSNVQPLQVTIRSRGDFLHGRPTGLAYYARGSLSSSEGEMTLGETMEEILEESQF</sequence>
<feature type="domain" description="G-protein coupled receptors family 2 profile 2" evidence="7">
    <location>
        <begin position="71"/>
        <end position="321"/>
    </location>
</feature>
<dbReference type="GO" id="GO:0017046">
    <property type="term" value="F:peptide hormone binding"/>
    <property type="evidence" value="ECO:0007669"/>
    <property type="project" value="TreeGrafter"/>
</dbReference>
<dbReference type="Pfam" id="PF00002">
    <property type="entry name" value="7tm_2"/>
    <property type="match status" value="1"/>
</dbReference>
<feature type="transmembrane region" description="Helical" evidence="6">
    <location>
        <begin position="231"/>
        <end position="259"/>
    </location>
</feature>
<evidence type="ECO:0000256" key="6">
    <source>
        <dbReference type="SAM" id="Phobius"/>
    </source>
</evidence>
<feature type="transmembrane region" description="Helical" evidence="6">
    <location>
        <begin position="199"/>
        <end position="219"/>
    </location>
</feature>
<evidence type="ECO:0000256" key="4">
    <source>
        <dbReference type="ARBA" id="ARBA00023136"/>
    </source>
</evidence>